<evidence type="ECO:0000256" key="2">
    <source>
        <dbReference type="ARBA" id="ARBA00022833"/>
    </source>
</evidence>
<dbReference type="HOGENOM" id="CLU_029254_3_1_3"/>
<evidence type="ECO:0000256" key="5">
    <source>
        <dbReference type="SAM" id="Phobius"/>
    </source>
</evidence>
<dbReference type="Pfam" id="PF12323">
    <property type="entry name" value="HTH_OrfB_IS605"/>
    <property type="match status" value="1"/>
</dbReference>
<feature type="domain" description="Cas12f1-like TNB" evidence="6">
    <location>
        <begin position="542"/>
        <end position="607"/>
    </location>
</feature>
<evidence type="ECO:0000259" key="6">
    <source>
        <dbReference type="Pfam" id="PF07282"/>
    </source>
</evidence>
<name>K9TEL7_9CYAN</name>
<dbReference type="InterPro" id="IPR010095">
    <property type="entry name" value="Cas12f1-like_TNB"/>
</dbReference>
<dbReference type="STRING" id="56110.Oscil6304_1271"/>
<keyword evidence="3" id="KW-0238">DNA-binding</keyword>
<evidence type="ECO:0000256" key="4">
    <source>
        <dbReference type="SAM" id="MobiDB-lite"/>
    </source>
</evidence>
<dbReference type="AlphaFoldDB" id="K9TEL7"/>
<reference evidence="8 9" key="1">
    <citation type="submission" date="2012-06" db="EMBL/GenBank/DDBJ databases">
        <title>Finished chromosome of genome of Oscillatoria acuminata PCC 6304.</title>
        <authorList>
            <consortium name="US DOE Joint Genome Institute"/>
            <person name="Gugger M."/>
            <person name="Coursin T."/>
            <person name="Rippka R."/>
            <person name="Tandeau De Marsac N."/>
            <person name="Huntemann M."/>
            <person name="Wei C.-L."/>
            <person name="Han J."/>
            <person name="Detter J.C."/>
            <person name="Han C."/>
            <person name="Tapia R."/>
            <person name="Davenport K."/>
            <person name="Daligault H."/>
            <person name="Erkkila T."/>
            <person name="Gu W."/>
            <person name="Munk A.C.C."/>
            <person name="Teshima H."/>
            <person name="Xu Y."/>
            <person name="Chain P."/>
            <person name="Chen A."/>
            <person name="Krypides N."/>
            <person name="Mavromatis K."/>
            <person name="Markowitz V."/>
            <person name="Szeto E."/>
            <person name="Ivanova N."/>
            <person name="Mikhailova N."/>
            <person name="Ovchinnikova G."/>
            <person name="Pagani I."/>
            <person name="Pati A."/>
            <person name="Goodwin L."/>
            <person name="Peters L."/>
            <person name="Pitluck S."/>
            <person name="Woyke T."/>
            <person name="Kerfeld C."/>
        </authorList>
    </citation>
    <scope>NUCLEOTIDE SEQUENCE [LARGE SCALE GENOMIC DNA]</scope>
    <source>
        <strain evidence="8 9">PCC 6304</strain>
    </source>
</reference>
<gene>
    <name evidence="8" type="ORF">Oscil6304_1271</name>
</gene>
<sequence>MKRLNHRFHGFSQIFFCVICVICGLTITANLYVIIRPSQLLAKIPVGSRWSNGLYNKNQSSYFRLMKPSIPPPDEELQYANGDSPRNQEKSRPSEPWGKSPHDPSKSPKQIQGPRLAIQEPLVIHNQKTLQDSLSFFRRQNSKLNLFKKLVTDSILGGKNVTHFWSSYTQVISNALSALTPMESADLESHILRNYAREQEVNSWFSMTVTPLMKGNSLKISCPSSLSFLVGYTGGEPENKPKKRFKKYPRNSTTKTTPNAVKKIRIYPEKKLHQLWKQWLAAYRWIYNWTIAYLRHEPHLSAFSLQSLARQSNRPDWVKELPGHQLQEAVADAVDAHKQAKANQGTASFKSCRAFSQVIKFKAGNFKNGTWYCQRTKGLEFKSAEEFPQQCPYGTQILYQKGKWFGCFPEYREPTPTQEERVIALDPGVRTFLTGYDGETILEIGQKDIGRINRLCTHLDQLMSKIALSSNKRQRYKMRKAATRMRCKIQNLVKDLHNKSASFLVNNYKLILLPTFETSQMVERHKRKIRSRTARNMLTWSHYKFAKHLEQKAARNGVMVVRCNESFTSKTCPECGHIHEKLGGNKTFRCPECGYEAPRDWNGARNILLRALQATAFTIVGDAILFLELLSHE</sequence>
<dbReference type="Proteomes" id="UP000010367">
    <property type="component" value="Chromosome"/>
</dbReference>
<feature type="region of interest" description="Disordered" evidence="4">
    <location>
        <begin position="74"/>
        <end position="111"/>
    </location>
</feature>
<keyword evidence="5" id="KW-1133">Transmembrane helix</keyword>
<keyword evidence="2" id="KW-0862">Zinc</keyword>
<dbReference type="PATRIC" id="fig|56110.3.peg.1536"/>
<dbReference type="PANTHER" id="PTHR36172">
    <property type="match status" value="1"/>
</dbReference>
<dbReference type="NCBIfam" id="NF040570">
    <property type="entry name" value="guided_TnpB"/>
    <property type="match status" value="1"/>
</dbReference>
<dbReference type="GO" id="GO:0003677">
    <property type="term" value="F:DNA binding"/>
    <property type="evidence" value="ECO:0007669"/>
    <property type="project" value="UniProtKB-KW"/>
</dbReference>
<feature type="transmembrane region" description="Helical" evidence="5">
    <location>
        <begin position="12"/>
        <end position="35"/>
    </location>
</feature>
<keyword evidence="1" id="KW-0479">Metal-binding</keyword>
<organism evidence="8 9">
    <name type="scientific">Oscillatoria acuminata PCC 6304</name>
    <dbReference type="NCBI Taxonomy" id="56110"/>
    <lineage>
        <taxon>Bacteria</taxon>
        <taxon>Bacillati</taxon>
        <taxon>Cyanobacteriota</taxon>
        <taxon>Cyanophyceae</taxon>
        <taxon>Oscillatoriophycideae</taxon>
        <taxon>Oscillatoriales</taxon>
        <taxon>Oscillatoriaceae</taxon>
        <taxon>Oscillatoria</taxon>
    </lineage>
</organism>
<dbReference type="SUPFAM" id="SSF51998">
    <property type="entry name" value="PFL-like glycyl radical enzymes"/>
    <property type="match status" value="1"/>
</dbReference>
<evidence type="ECO:0000259" key="7">
    <source>
        <dbReference type="Pfam" id="PF12323"/>
    </source>
</evidence>
<evidence type="ECO:0000256" key="3">
    <source>
        <dbReference type="ARBA" id="ARBA00023125"/>
    </source>
</evidence>
<keyword evidence="5" id="KW-0472">Membrane</keyword>
<evidence type="ECO:0000313" key="8">
    <source>
        <dbReference type="EMBL" id="AFY80985.1"/>
    </source>
</evidence>
<dbReference type="InterPro" id="IPR021027">
    <property type="entry name" value="Transposase_put_HTH"/>
</dbReference>
<proteinExistence type="predicted"/>
<dbReference type="Pfam" id="PF07282">
    <property type="entry name" value="Cas12f1-like_TNB"/>
    <property type="match status" value="1"/>
</dbReference>
<protein>
    <submittedName>
        <fullName evidence="8">Transposase, IS605 OrfB family, central region</fullName>
    </submittedName>
</protein>
<feature type="domain" description="Transposase putative helix-turn-helix" evidence="7">
    <location>
        <begin position="263"/>
        <end position="295"/>
    </location>
</feature>
<dbReference type="InterPro" id="IPR051491">
    <property type="entry name" value="Recombinase/Transposase-rel"/>
</dbReference>
<dbReference type="KEGG" id="oac:Oscil6304_1271"/>
<evidence type="ECO:0000256" key="1">
    <source>
        <dbReference type="ARBA" id="ARBA00022723"/>
    </source>
</evidence>
<dbReference type="EMBL" id="CP003607">
    <property type="protein sequence ID" value="AFY80985.1"/>
    <property type="molecule type" value="Genomic_DNA"/>
</dbReference>
<dbReference type="PANTHER" id="PTHR36172:SF1">
    <property type="entry name" value="RESOLVASE-RELATED"/>
    <property type="match status" value="1"/>
</dbReference>
<dbReference type="InParanoid" id="K9TEL7"/>
<keyword evidence="9" id="KW-1185">Reference proteome</keyword>
<accession>K9TEL7</accession>
<evidence type="ECO:0000313" key="9">
    <source>
        <dbReference type="Proteomes" id="UP000010367"/>
    </source>
</evidence>
<keyword evidence="5" id="KW-0812">Transmembrane</keyword>
<dbReference type="eggNOG" id="COG0675">
    <property type="taxonomic scope" value="Bacteria"/>
</dbReference>
<dbReference type="GO" id="GO:0046872">
    <property type="term" value="F:metal ion binding"/>
    <property type="evidence" value="ECO:0007669"/>
    <property type="project" value="UniProtKB-KW"/>
</dbReference>